<keyword evidence="6" id="KW-1185">Reference proteome</keyword>
<proteinExistence type="inferred from homology"/>
<dbReference type="AlphaFoldDB" id="D8M831"/>
<comment type="subcellular location">
    <subcellularLocation>
        <location evidence="4">Cytoplasm</location>
    </subcellularLocation>
    <subcellularLocation>
        <location evidence="4">Nucleus</location>
    </subcellularLocation>
</comment>
<dbReference type="PROSITE" id="PS51476">
    <property type="entry name" value="PROTEASOME_BETA_2"/>
    <property type="match status" value="1"/>
</dbReference>
<comment type="similarity">
    <text evidence="4">Belongs to the peptidase T1B family.</text>
</comment>
<evidence type="ECO:0000256" key="4">
    <source>
        <dbReference type="PIRNR" id="PIRNR001213"/>
    </source>
</evidence>
<comment type="function">
    <text evidence="4">Non-catalytic component of the proteasome.</text>
</comment>
<dbReference type="RefSeq" id="XP_012898268.1">
    <property type="nucleotide sequence ID" value="XM_013042814.1"/>
</dbReference>
<dbReference type="Pfam" id="PF00227">
    <property type="entry name" value="Proteasome"/>
    <property type="match status" value="1"/>
</dbReference>
<dbReference type="InterPro" id="IPR016050">
    <property type="entry name" value="Proteasome_bsu_CS"/>
</dbReference>
<dbReference type="GeneID" id="24921034"/>
<dbReference type="PROSITE" id="PS00854">
    <property type="entry name" value="PROTEASOME_BETA_1"/>
    <property type="match status" value="1"/>
</dbReference>
<dbReference type="OrthoDB" id="10248542at2759"/>
<evidence type="ECO:0000256" key="3">
    <source>
        <dbReference type="ARBA" id="ARBA00023242"/>
    </source>
</evidence>
<evidence type="ECO:0000256" key="1">
    <source>
        <dbReference type="ARBA" id="ARBA00022490"/>
    </source>
</evidence>
<organism evidence="5">
    <name type="scientific">Blastocystis hominis</name>
    <dbReference type="NCBI Taxonomy" id="12968"/>
    <lineage>
        <taxon>Eukaryota</taxon>
        <taxon>Sar</taxon>
        <taxon>Stramenopiles</taxon>
        <taxon>Bigyra</taxon>
        <taxon>Opalozoa</taxon>
        <taxon>Opalinata</taxon>
        <taxon>Blastocystidae</taxon>
        <taxon>Blastocystis</taxon>
    </lineage>
</organism>
<dbReference type="EMBL" id="FN668683">
    <property type="protein sequence ID" value="CBK24220.2"/>
    <property type="molecule type" value="Genomic_DNA"/>
</dbReference>
<dbReference type="InterPro" id="IPR016295">
    <property type="entry name" value="Proteasome_beta4"/>
</dbReference>
<dbReference type="PANTHER" id="PTHR32194:SF6">
    <property type="entry name" value="PROTEASOME SUBUNIT BETA"/>
    <property type="match status" value="1"/>
</dbReference>
<dbReference type="PANTHER" id="PTHR32194">
    <property type="entry name" value="METALLOPROTEASE TLDD"/>
    <property type="match status" value="1"/>
</dbReference>
<keyword evidence="1 4" id="KW-0963">Cytoplasm</keyword>
<dbReference type="SUPFAM" id="SSF56235">
    <property type="entry name" value="N-terminal nucleophile aminohydrolases (Ntn hydrolases)"/>
    <property type="match status" value="1"/>
</dbReference>
<evidence type="ECO:0000256" key="2">
    <source>
        <dbReference type="ARBA" id="ARBA00022942"/>
    </source>
</evidence>
<dbReference type="FunCoup" id="D8M831">
    <property type="interactions" value="729"/>
</dbReference>
<dbReference type="InterPro" id="IPR029055">
    <property type="entry name" value="Ntn_hydrolases_N"/>
</dbReference>
<gene>
    <name evidence="5" type="ORF">GSBLH_T00003985001</name>
</gene>
<name>D8M831_BLAHO</name>
<dbReference type="InParanoid" id="D8M831"/>
<dbReference type="InterPro" id="IPR023333">
    <property type="entry name" value="Proteasome_suB-type"/>
</dbReference>
<dbReference type="GO" id="GO:0005737">
    <property type="term" value="C:cytoplasm"/>
    <property type="evidence" value="ECO:0007669"/>
    <property type="project" value="UniProtKB-SubCell"/>
</dbReference>
<reference evidence="5" key="1">
    <citation type="submission" date="2010-02" db="EMBL/GenBank/DDBJ databases">
        <title>Sequencing and annotation of the Blastocystis hominis genome.</title>
        <authorList>
            <person name="Wincker P."/>
        </authorList>
    </citation>
    <scope>NUCLEOTIDE SEQUENCE</scope>
    <source>
        <strain evidence="5">Singapore isolate B</strain>
    </source>
</reference>
<keyword evidence="3 4" id="KW-0539">Nucleus</keyword>
<dbReference type="PIRSF" id="PIRSF001213">
    <property type="entry name" value="Psome_endopept_beta"/>
    <property type="match status" value="1"/>
</dbReference>
<protein>
    <recommendedName>
        <fullName evidence="4">Proteasome subunit beta</fullName>
    </recommendedName>
</protein>
<dbReference type="GO" id="GO:0005634">
    <property type="term" value="C:nucleus"/>
    <property type="evidence" value="ECO:0007669"/>
    <property type="project" value="UniProtKB-SubCell"/>
</dbReference>
<sequence>MQFISEKKSSTTAVPMKRTTDPIVTGSTVLAMKYRDGVMMCTDTLASYGSMSMFKNVQRMYVLKNNVIIGFDGEYSDFAHIVEELEKILDESIFQDDNSMLTAASTFNFLRAWLYNQRTKMEPLWNTIVVIGLENQKPFLGIVDKLGAAYEENFTATSFGLYFCLPLLRSLYREDMTEEEARATLEECARVGYYRNCYASNRIQMAKVTNEGCVISDPYVLETRWLV</sequence>
<accession>D8M831</accession>
<evidence type="ECO:0000313" key="5">
    <source>
        <dbReference type="EMBL" id="CBK24220.2"/>
    </source>
</evidence>
<dbReference type="OMA" id="QPIMRRY"/>
<dbReference type="InterPro" id="IPR001353">
    <property type="entry name" value="Proteasome_sua/b"/>
</dbReference>
<dbReference type="GO" id="GO:0019774">
    <property type="term" value="C:proteasome core complex, beta-subunit complex"/>
    <property type="evidence" value="ECO:0007669"/>
    <property type="project" value="UniProtKB-UniRule"/>
</dbReference>
<dbReference type="Proteomes" id="UP000008312">
    <property type="component" value="Unassembled WGS sequence"/>
</dbReference>
<evidence type="ECO:0000313" key="6">
    <source>
        <dbReference type="Proteomes" id="UP000008312"/>
    </source>
</evidence>
<dbReference type="GO" id="GO:0051603">
    <property type="term" value="P:proteolysis involved in protein catabolic process"/>
    <property type="evidence" value="ECO:0007669"/>
    <property type="project" value="InterPro"/>
</dbReference>
<keyword evidence="2 4" id="KW-0647">Proteasome</keyword>
<dbReference type="Gene3D" id="3.60.20.10">
    <property type="entry name" value="Glutamine Phosphoribosylpyrophosphate, subunit 1, domain 1"/>
    <property type="match status" value="1"/>
</dbReference>